<reference evidence="1 2" key="1">
    <citation type="journal article" date="2013" name="Mar. Genomics">
        <title>Expression of sulfatases in Rhodopirellula baltica and the diversity of sulfatases in the genus Rhodopirellula.</title>
        <authorList>
            <person name="Wegner C.E."/>
            <person name="Richter-Heitmann T."/>
            <person name="Klindworth A."/>
            <person name="Klockow C."/>
            <person name="Richter M."/>
            <person name="Achstetter T."/>
            <person name="Glockner F.O."/>
            <person name="Harder J."/>
        </authorList>
    </citation>
    <scope>NUCLEOTIDE SEQUENCE [LARGE SCALE GENOMIC DNA]</scope>
    <source>
        <strain evidence="1 2">SWK14</strain>
    </source>
</reference>
<comment type="caution">
    <text evidence="1">The sequence shown here is derived from an EMBL/GenBank/DDBJ whole genome shotgun (WGS) entry which is preliminary data.</text>
</comment>
<dbReference type="EMBL" id="AMWG01000043">
    <property type="protein sequence ID" value="ELP34060.1"/>
    <property type="molecule type" value="Genomic_DNA"/>
</dbReference>
<accession>L7CJQ3</accession>
<dbReference type="Proteomes" id="UP000010959">
    <property type="component" value="Unassembled WGS sequence"/>
</dbReference>
<dbReference type="AlphaFoldDB" id="L7CJQ3"/>
<sequence length="89" mass="10084">MERHSVAGFAVTNKLRITDQYCARGNGHGLTFESHVMSGVTSKITRSRREILNCQNARLRDSGAFFCYFAFSGYEFIFVRHRFAVSASP</sequence>
<gene>
    <name evidence="1" type="ORF">RBSWK_02196</name>
</gene>
<evidence type="ECO:0000313" key="1">
    <source>
        <dbReference type="EMBL" id="ELP34060.1"/>
    </source>
</evidence>
<name>L7CJQ3_RHOBT</name>
<proteinExistence type="predicted"/>
<organism evidence="1 2">
    <name type="scientific">Rhodopirellula baltica SWK14</name>
    <dbReference type="NCBI Taxonomy" id="993516"/>
    <lineage>
        <taxon>Bacteria</taxon>
        <taxon>Pseudomonadati</taxon>
        <taxon>Planctomycetota</taxon>
        <taxon>Planctomycetia</taxon>
        <taxon>Pirellulales</taxon>
        <taxon>Pirellulaceae</taxon>
        <taxon>Rhodopirellula</taxon>
    </lineage>
</organism>
<evidence type="ECO:0000313" key="2">
    <source>
        <dbReference type="Proteomes" id="UP000010959"/>
    </source>
</evidence>
<protein>
    <submittedName>
        <fullName evidence="1">Uncharacterized protein</fullName>
    </submittedName>
</protein>